<dbReference type="InterPro" id="IPR050723">
    <property type="entry name" value="CFA/CMAS"/>
</dbReference>
<dbReference type="SUPFAM" id="SSF53335">
    <property type="entry name" value="S-adenosyl-L-methionine-dependent methyltransferases"/>
    <property type="match status" value="1"/>
</dbReference>
<keyword evidence="2" id="KW-1185">Reference proteome</keyword>
<dbReference type="InterPro" id="IPR029063">
    <property type="entry name" value="SAM-dependent_MTases_sf"/>
</dbReference>
<dbReference type="AlphaFoldDB" id="A0A2G8RSW7"/>
<dbReference type="PANTHER" id="PTHR43667">
    <property type="entry name" value="CYCLOPROPANE-FATTY-ACYL-PHOSPHOLIPID SYNTHASE"/>
    <property type="match status" value="1"/>
</dbReference>
<protein>
    <submittedName>
        <fullName evidence="1">Uncharacterized protein</fullName>
    </submittedName>
</protein>
<dbReference type="Proteomes" id="UP000230002">
    <property type="component" value="Unassembled WGS sequence"/>
</dbReference>
<evidence type="ECO:0000313" key="2">
    <source>
        <dbReference type="Proteomes" id="UP000230002"/>
    </source>
</evidence>
<sequence length="258" mass="28594">MAISYSTLIHPPTLRSYLVSAGYFQTKVLAFFHSFARDRVFRALKDGVVHGTLTVEDGADTFLFGSSPGLAVTLKVHKPDMWTRILISSDLGVSEAYMQGDFEASSLKDLLNLWLDNRLTMPSLESKFSAVFTRYSALAINTLGRQNLSNALWNVEVAYNTSNSFFEAVGNRFGLGAMAIEAALLGCTVDTVTLSYEQMVMTEQRAREADVSDRVRVHLCDYRDMPPSFEHAFDAMVTSEMIEARIPIPLLGPGPSEQ</sequence>
<dbReference type="PANTHER" id="PTHR43667:SF2">
    <property type="entry name" value="FATTY ACID C-METHYL TRANSFERASE"/>
    <property type="match status" value="1"/>
</dbReference>
<dbReference type="EMBL" id="AYKW01000056">
    <property type="protein sequence ID" value="PIL24607.1"/>
    <property type="molecule type" value="Genomic_DNA"/>
</dbReference>
<dbReference type="Pfam" id="PF02353">
    <property type="entry name" value="CMAS"/>
    <property type="match status" value="1"/>
</dbReference>
<dbReference type="Gene3D" id="3.40.50.150">
    <property type="entry name" value="Vaccinia Virus protein VP39"/>
    <property type="match status" value="1"/>
</dbReference>
<evidence type="ECO:0000313" key="1">
    <source>
        <dbReference type="EMBL" id="PIL24607.1"/>
    </source>
</evidence>
<organism evidence="1 2">
    <name type="scientific">Ganoderma sinense ZZ0214-1</name>
    <dbReference type="NCBI Taxonomy" id="1077348"/>
    <lineage>
        <taxon>Eukaryota</taxon>
        <taxon>Fungi</taxon>
        <taxon>Dikarya</taxon>
        <taxon>Basidiomycota</taxon>
        <taxon>Agaricomycotina</taxon>
        <taxon>Agaricomycetes</taxon>
        <taxon>Polyporales</taxon>
        <taxon>Polyporaceae</taxon>
        <taxon>Ganoderma</taxon>
    </lineage>
</organism>
<dbReference type="OrthoDB" id="8300214at2759"/>
<gene>
    <name evidence="1" type="ORF">GSI_12491</name>
</gene>
<name>A0A2G8RSW7_9APHY</name>
<dbReference type="STRING" id="1077348.A0A2G8RSW7"/>
<proteinExistence type="predicted"/>
<comment type="caution">
    <text evidence="1">The sequence shown here is derived from an EMBL/GenBank/DDBJ whole genome shotgun (WGS) entry which is preliminary data.</text>
</comment>
<accession>A0A2G8RSW7</accession>
<reference evidence="1 2" key="1">
    <citation type="journal article" date="2015" name="Sci. Rep.">
        <title>Chromosome-level genome map provides insights into diverse defense mechanisms in the medicinal fungus Ganoderma sinense.</title>
        <authorList>
            <person name="Zhu Y."/>
            <person name="Xu J."/>
            <person name="Sun C."/>
            <person name="Zhou S."/>
            <person name="Xu H."/>
            <person name="Nelson D.R."/>
            <person name="Qian J."/>
            <person name="Song J."/>
            <person name="Luo H."/>
            <person name="Xiang L."/>
            <person name="Li Y."/>
            <person name="Xu Z."/>
            <person name="Ji A."/>
            <person name="Wang L."/>
            <person name="Lu S."/>
            <person name="Hayward A."/>
            <person name="Sun W."/>
            <person name="Li X."/>
            <person name="Schwartz D.C."/>
            <person name="Wang Y."/>
            <person name="Chen S."/>
        </authorList>
    </citation>
    <scope>NUCLEOTIDE SEQUENCE [LARGE SCALE GENOMIC DNA]</scope>
    <source>
        <strain evidence="1 2">ZZ0214-1</strain>
    </source>
</reference>